<evidence type="ECO:0000256" key="4">
    <source>
        <dbReference type="RuleBase" id="RU000559"/>
    </source>
</evidence>
<gene>
    <name evidence="5" type="ORF">A2V54_02555</name>
</gene>
<reference evidence="5 6" key="1">
    <citation type="journal article" date="2016" name="Nat. Commun.">
        <title>Thousands of microbial genomes shed light on interconnected biogeochemical processes in an aquifer system.</title>
        <authorList>
            <person name="Anantharaman K."/>
            <person name="Brown C.T."/>
            <person name="Hug L.A."/>
            <person name="Sharon I."/>
            <person name="Castelle C.J."/>
            <person name="Probst A.J."/>
            <person name="Thomas B.C."/>
            <person name="Singh A."/>
            <person name="Wilkins M.J."/>
            <person name="Karaoz U."/>
            <person name="Brodie E.L."/>
            <person name="Williams K.H."/>
            <person name="Hubbard S.S."/>
            <person name="Banfield J.F."/>
        </authorList>
    </citation>
    <scope>NUCLEOTIDE SEQUENCE [LARGE SCALE GENOMIC DNA]</scope>
</reference>
<name>A0A1F4UK15_UNCKA</name>
<dbReference type="PRINTS" id="PR00061">
    <property type="entry name" value="RIBOSOMALL19"/>
</dbReference>
<dbReference type="InterPro" id="IPR008991">
    <property type="entry name" value="Translation_prot_SH3-like_sf"/>
</dbReference>
<dbReference type="PIRSF" id="PIRSF002191">
    <property type="entry name" value="Ribosomal_L19"/>
    <property type="match status" value="1"/>
</dbReference>
<dbReference type="Pfam" id="PF01245">
    <property type="entry name" value="Ribosomal_L19"/>
    <property type="match status" value="1"/>
</dbReference>
<dbReference type="GO" id="GO:0022625">
    <property type="term" value="C:cytosolic large ribosomal subunit"/>
    <property type="evidence" value="ECO:0007669"/>
    <property type="project" value="TreeGrafter"/>
</dbReference>
<dbReference type="InterPro" id="IPR038657">
    <property type="entry name" value="Ribosomal_bL19_sf"/>
</dbReference>
<dbReference type="PANTHER" id="PTHR15680:SF9">
    <property type="entry name" value="LARGE RIBOSOMAL SUBUNIT PROTEIN BL19M"/>
    <property type="match status" value="1"/>
</dbReference>
<keyword evidence="3 4" id="KW-0687">Ribonucleoprotein</keyword>
<keyword evidence="2 5" id="KW-0689">Ribosomal protein</keyword>
<organism evidence="5 6">
    <name type="scientific">candidate division WWE3 bacterium RBG_19FT_COMBO_53_11</name>
    <dbReference type="NCBI Taxonomy" id="1802613"/>
    <lineage>
        <taxon>Bacteria</taxon>
        <taxon>Katanobacteria</taxon>
    </lineage>
</organism>
<accession>A0A1F4UK15</accession>
<dbReference type="STRING" id="1802613.A2V54_02555"/>
<evidence type="ECO:0000256" key="1">
    <source>
        <dbReference type="ARBA" id="ARBA00005781"/>
    </source>
</evidence>
<proteinExistence type="inferred from homology"/>
<dbReference type="AlphaFoldDB" id="A0A1F4UK15"/>
<evidence type="ECO:0000256" key="3">
    <source>
        <dbReference type="ARBA" id="ARBA00023274"/>
    </source>
</evidence>
<comment type="similarity">
    <text evidence="1 4">Belongs to the bacterial ribosomal protein bL19 family.</text>
</comment>
<dbReference type="InterPro" id="IPR001857">
    <property type="entry name" value="Ribosomal_bL19"/>
</dbReference>
<evidence type="ECO:0000256" key="2">
    <source>
        <dbReference type="ARBA" id="ARBA00022980"/>
    </source>
</evidence>
<sequence length="107" mass="12042">MDSTNSPQVPEEQAPKIPTFRSGDTVKVFYKIKEEGKERVQPFEGVIIARKGAGNSKTITVRKIASLGMGVERIFPIFSPNIGKIEVTKRGKVRRSKLYHSRIIRSK</sequence>
<evidence type="ECO:0000313" key="6">
    <source>
        <dbReference type="Proteomes" id="UP000176583"/>
    </source>
</evidence>
<protein>
    <recommendedName>
        <fullName evidence="4">50S ribosomal protein L19</fullName>
    </recommendedName>
</protein>
<dbReference type="NCBIfam" id="TIGR01024">
    <property type="entry name" value="rplS_bact"/>
    <property type="match status" value="1"/>
</dbReference>
<evidence type="ECO:0000313" key="5">
    <source>
        <dbReference type="EMBL" id="OGC44553.1"/>
    </source>
</evidence>
<comment type="function">
    <text evidence="4">This protein is located at the 30S-50S ribosomal subunit interface and may play a role in the structure and function of the aminoacyl-tRNA binding site.</text>
</comment>
<dbReference type="SUPFAM" id="SSF50104">
    <property type="entry name" value="Translation proteins SH3-like domain"/>
    <property type="match status" value="1"/>
</dbReference>
<dbReference type="EMBL" id="MEUW01000016">
    <property type="protein sequence ID" value="OGC44553.1"/>
    <property type="molecule type" value="Genomic_DNA"/>
</dbReference>
<dbReference type="GO" id="GO:0003735">
    <property type="term" value="F:structural constituent of ribosome"/>
    <property type="evidence" value="ECO:0007669"/>
    <property type="project" value="InterPro"/>
</dbReference>
<dbReference type="PANTHER" id="PTHR15680">
    <property type="entry name" value="RIBOSOMAL PROTEIN L19"/>
    <property type="match status" value="1"/>
</dbReference>
<comment type="caution">
    <text evidence="5">The sequence shown here is derived from an EMBL/GenBank/DDBJ whole genome shotgun (WGS) entry which is preliminary data.</text>
</comment>
<dbReference type="Proteomes" id="UP000176583">
    <property type="component" value="Unassembled WGS sequence"/>
</dbReference>
<dbReference type="Gene3D" id="2.30.30.790">
    <property type="match status" value="1"/>
</dbReference>
<dbReference type="GO" id="GO:0006412">
    <property type="term" value="P:translation"/>
    <property type="evidence" value="ECO:0007669"/>
    <property type="project" value="InterPro"/>
</dbReference>